<feature type="compositionally biased region" description="Basic and acidic residues" evidence="1">
    <location>
        <begin position="27"/>
        <end position="42"/>
    </location>
</feature>
<sequence>MALALDGEIHFTEMKTRTRKEGLKRRNKEEYEMDRLTPGKRQ</sequence>
<name>A0A090NEH3_SHIDY</name>
<proteinExistence type="predicted"/>
<protein>
    <submittedName>
        <fullName evidence="2">Uncharacterized protein</fullName>
    </submittedName>
</protein>
<dbReference type="EMBL" id="AXUT01000245">
    <property type="protein sequence ID" value="ESU78417.1"/>
    <property type="molecule type" value="Genomic_DNA"/>
</dbReference>
<evidence type="ECO:0000313" key="2">
    <source>
        <dbReference type="EMBL" id="ESU78417.1"/>
    </source>
</evidence>
<evidence type="ECO:0000313" key="3">
    <source>
        <dbReference type="Proteomes" id="UP000017944"/>
    </source>
</evidence>
<dbReference type="Proteomes" id="UP000017944">
    <property type="component" value="Unassembled WGS sequence"/>
</dbReference>
<gene>
    <name evidence="2" type="ORF">WRSd3_02884</name>
</gene>
<dbReference type="PATRIC" id="fig|1401327.3.peg.2687"/>
<feature type="region of interest" description="Disordered" evidence="1">
    <location>
        <begin position="16"/>
        <end position="42"/>
    </location>
</feature>
<dbReference type="AlphaFoldDB" id="A0A090NEH3"/>
<evidence type="ECO:0000256" key="1">
    <source>
        <dbReference type="SAM" id="MobiDB-lite"/>
    </source>
</evidence>
<dbReference type="RefSeq" id="WP_005019498.1">
    <property type="nucleotide sequence ID" value="NZ_AXUT01000245.1"/>
</dbReference>
<accession>A0A090NEH3</accession>
<comment type="caution">
    <text evidence="2">The sequence shown here is derived from an EMBL/GenBank/DDBJ whole genome shotgun (WGS) entry which is preliminary data.</text>
</comment>
<reference evidence="2 3" key="1">
    <citation type="submission" date="2013-10" db="EMBL/GenBank/DDBJ databases">
        <title>Draft genomes and the virulence plasmids of Sd1617 vaccine constructs: WRSd3 and WRSd5.</title>
        <authorList>
            <person name="Aksomboon Vongsawan A."/>
            <person name="Venkatesan M.M."/>
            <person name="Vaisvil B."/>
            <person name="Emel G."/>
            <person name="Kepatral V."/>
            <person name="Sethabutr O."/>
            <person name="Serichantalergs O."/>
            <person name="Mason C."/>
        </authorList>
    </citation>
    <scope>NUCLEOTIDE SEQUENCE [LARGE SCALE GENOMIC DNA]</scope>
    <source>
        <strain evidence="2 3">WRSd3</strain>
    </source>
</reference>
<organism evidence="2 3">
    <name type="scientific">Shigella dysenteriae WRSd3</name>
    <dbReference type="NCBI Taxonomy" id="1401327"/>
    <lineage>
        <taxon>Bacteria</taxon>
        <taxon>Pseudomonadati</taxon>
        <taxon>Pseudomonadota</taxon>
        <taxon>Gammaproteobacteria</taxon>
        <taxon>Enterobacterales</taxon>
        <taxon>Enterobacteriaceae</taxon>
        <taxon>Shigella</taxon>
    </lineage>
</organism>